<evidence type="ECO:0000259" key="1">
    <source>
        <dbReference type="PROSITE" id="PS50097"/>
    </source>
</evidence>
<dbReference type="SUPFAM" id="SSF54695">
    <property type="entry name" value="POZ domain"/>
    <property type="match status" value="1"/>
</dbReference>
<dbReference type="Pfam" id="PF00651">
    <property type="entry name" value="BTB"/>
    <property type="match status" value="1"/>
</dbReference>
<dbReference type="PANTHER" id="PTHR24413">
    <property type="entry name" value="SPECKLE-TYPE POZ PROTEIN"/>
    <property type="match status" value="1"/>
</dbReference>
<dbReference type="Gene3D" id="1.25.40.420">
    <property type="match status" value="1"/>
</dbReference>
<dbReference type="EMBL" id="BMAW01007398">
    <property type="protein sequence ID" value="GFT03621.1"/>
    <property type="molecule type" value="Genomic_DNA"/>
</dbReference>
<proteinExistence type="predicted"/>
<evidence type="ECO:0000313" key="2">
    <source>
        <dbReference type="EMBL" id="GFT03621.1"/>
    </source>
</evidence>
<dbReference type="OrthoDB" id="10249567at2759"/>
<dbReference type="Gene3D" id="3.30.710.10">
    <property type="entry name" value="Potassium Channel Kv1.1, Chain A"/>
    <property type="match status" value="1"/>
</dbReference>
<organism evidence="2 3">
    <name type="scientific">Nephila pilipes</name>
    <name type="common">Giant wood spider</name>
    <name type="synonym">Nephila maculata</name>
    <dbReference type="NCBI Taxonomy" id="299642"/>
    <lineage>
        <taxon>Eukaryota</taxon>
        <taxon>Metazoa</taxon>
        <taxon>Ecdysozoa</taxon>
        <taxon>Arthropoda</taxon>
        <taxon>Chelicerata</taxon>
        <taxon>Arachnida</taxon>
        <taxon>Araneae</taxon>
        <taxon>Araneomorphae</taxon>
        <taxon>Entelegynae</taxon>
        <taxon>Araneoidea</taxon>
        <taxon>Nephilidae</taxon>
        <taxon>Nephila</taxon>
    </lineage>
</organism>
<reference evidence="2" key="1">
    <citation type="submission" date="2020-08" db="EMBL/GenBank/DDBJ databases">
        <title>Multicomponent nature underlies the extraordinary mechanical properties of spider dragline silk.</title>
        <authorList>
            <person name="Kono N."/>
            <person name="Nakamura H."/>
            <person name="Mori M."/>
            <person name="Yoshida Y."/>
            <person name="Ohtoshi R."/>
            <person name="Malay A.D."/>
            <person name="Moran D.A.P."/>
            <person name="Tomita M."/>
            <person name="Numata K."/>
            <person name="Arakawa K."/>
        </authorList>
    </citation>
    <scope>NUCLEOTIDE SEQUENCE</scope>
</reference>
<dbReference type="InterPro" id="IPR011333">
    <property type="entry name" value="SKP1/BTB/POZ_sf"/>
</dbReference>
<dbReference type="Proteomes" id="UP000887013">
    <property type="component" value="Unassembled WGS sequence"/>
</dbReference>
<dbReference type="SMART" id="SM00225">
    <property type="entry name" value="BTB"/>
    <property type="match status" value="1"/>
</dbReference>
<name>A0A8X6TFH5_NEPPI</name>
<evidence type="ECO:0000313" key="3">
    <source>
        <dbReference type="Proteomes" id="UP000887013"/>
    </source>
</evidence>
<comment type="caution">
    <text evidence="2">The sequence shown here is derived from an EMBL/GenBank/DDBJ whole genome shotgun (WGS) entry which is preliminary data.</text>
</comment>
<keyword evidence="3" id="KW-1185">Reference proteome</keyword>
<dbReference type="CDD" id="cd18186">
    <property type="entry name" value="BTB_POZ_ZBTB_KLHL-like"/>
    <property type="match status" value="1"/>
</dbReference>
<accession>A0A8X6TFH5</accession>
<dbReference type="InterPro" id="IPR000210">
    <property type="entry name" value="BTB/POZ_dom"/>
</dbReference>
<sequence length="320" mass="36265">MIQLEHCGHQEVLLDVPNAAKKADDYLLKNFFKKSSGIKKGQILDNKGIAVFSSLNCFDNLHFQWILGKRLTPVPKCAEISISVISKENREIQGEQNETSPGHDSTLNCFFEFLESDISHVSVLEFVALCKISVNDPSGNTSVGIRSEILSDFEHLFDNKLFSDMIVCVGDRQYNVHRLVLAARSPVFKAMFQSEMLESSESKIIIKDSDDEAFGELLRYLYVGEINPLNSDLALRLLELADKYDVSELKSQVVDYLRCELTFKNVLSILTKAHLHNEAVLKAEAIEFAAANMWELMHTSEWETFRLQLDLVDCILAFMC</sequence>
<protein>
    <submittedName>
        <fullName evidence="2">TD and POZ domain-containing protein 1</fullName>
    </submittedName>
</protein>
<feature type="domain" description="BTB" evidence="1">
    <location>
        <begin position="163"/>
        <end position="230"/>
    </location>
</feature>
<dbReference type="PROSITE" id="PS50097">
    <property type="entry name" value="BTB"/>
    <property type="match status" value="1"/>
</dbReference>
<gene>
    <name evidence="2" type="primary">Tdpoz1</name>
    <name evidence="2" type="ORF">NPIL_461951</name>
</gene>
<dbReference type="AlphaFoldDB" id="A0A8X6TFH5"/>